<feature type="active site" description="Proton donor/acceptor" evidence="1">
    <location>
        <position position="186"/>
    </location>
</feature>
<name>A0A316YLI7_9BASI</name>
<dbReference type="Gene3D" id="1.20.1050.10">
    <property type="match status" value="1"/>
</dbReference>
<dbReference type="CDD" id="cd03190">
    <property type="entry name" value="GST_C_Omega_like"/>
    <property type="match status" value="1"/>
</dbReference>
<feature type="active site" description="Nucleophile" evidence="1">
    <location>
        <position position="49"/>
    </location>
</feature>
<dbReference type="PROSITE" id="PS50405">
    <property type="entry name" value="GST_CTER"/>
    <property type="match status" value="1"/>
</dbReference>
<feature type="domain" description="GST C-terminal" evidence="5">
    <location>
        <begin position="163"/>
        <end position="291"/>
    </location>
</feature>
<dbReference type="GO" id="GO:0005737">
    <property type="term" value="C:cytoplasm"/>
    <property type="evidence" value="ECO:0007669"/>
    <property type="project" value="TreeGrafter"/>
</dbReference>
<dbReference type="PANTHER" id="PTHR32419:SF6">
    <property type="entry name" value="GLUTATHIONE S-TRANSFERASE OMEGA-LIKE 1-RELATED"/>
    <property type="match status" value="1"/>
</dbReference>
<evidence type="ECO:0000256" key="1">
    <source>
        <dbReference type="PIRSR" id="PIRSR015753-1"/>
    </source>
</evidence>
<dbReference type="AlphaFoldDB" id="A0A316YLI7"/>
<dbReference type="SUPFAM" id="SSF52833">
    <property type="entry name" value="Thioredoxin-like"/>
    <property type="match status" value="1"/>
</dbReference>
<dbReference type="SUPFAM" id="SSF47616">
    <property type="entry name" value="GST C-terminal domain-like"/>
    <property type="match status" value="1"/>
</dbReference>
<dbReference type="EMBL" id="KZ819636">
    <property type="protein sequence ID" value="PWN90052.1"/>
    <property type="molecule type" value="Genomic_DNA"/>
</dbReference>
<dbReference type="InterPro" id="IPR016639">
    <property type="entry name" value="GST_Omega/GSH"/>
</dbReference>
<evidence type="ECO:0000259" key="5">
    <source>
        <dbReference type="PROSITE" id="PS50405"/>
    </source>
</evidence>
<proteinExistence type="predicted"/>
<dbReference type="PANTHER" id="PTHR32419">
    <property type="entry name" value="GLUTATHIONYL-HYDROQUINONE REDUCTASE"/>
    <property type="match status" value="1"/>
</dbReference>
<dbReference type="GeneID" id="37045447"/>
<feature type="region of interest" description="Disordered" evidence="4">
    <location>
        <begin position="1"/>
        <end position="32"/>
    </location>
</feature>
<reference evidence="6" key="1">
    <citation type="journal article" date="2018" name="Mol. Biol. Evol.">
        <title>Broad Genomic Sampling Reveals a Smut Pathogenic Ancestry of the Fungal Clade Ustilaginomycotina.</title>
        <authorList>
            <person name="Kijpornyongpan T."/>
            <person name="Mondo S.J."/>
            <person name="Barry K."/>
            <person name="Sandor L."/>
            <person name="Lee J."/>
            <person name="Lipzen A."/>
            <person name="Pangilinan J."/>
            <person name="LaButti K."/>
            <person name="Hainaut M."/>
            <person name="Henrissat B."/>
            <person name="Grigoriev I.V."/>
            <person name="Spatafora J.W."/>
            <person name="Aime M.C."/>
        </authorList>
    </citation>
    <scope>NUCLEOTIDE SEQUENCE [LARGE SCALE GENOMIC DNA]</scope>
    <source>
        <strain evidence="6">MCA 4198</strain>
    </source>
</reference>
<evidence type="ECO:0000256" key="2">
    <source>
        <dbReference type="PIRSR" id="PIRSR015753-2"/>
    </source>
</evidence>
<dbReference type="RefSeq" id="XP_025377250.1">
    <property type="nucleotide sequence ID" value="XM_025523531.1"/>
</dbReference>
<dbReference type="GO" id="GO:0004364">
    <property type="term" value="F:glutathione transferase activity"/>
    <property type="evidence" value="ECO:0007669"/>
    <property type="project" value="InterPro"/>
</dbReference>
<keyword evidence="7" id="KW-1185">Reference proteome</keyword>
<dbReference type="Proteomes" id="UP000245768">
    <property type="component" value="Unassembled WGS sequence"/>
</dbReference>
<gene>
    <name evidence="6" type="ORF">FA10DRAFT_279288</name>
</gene>
<dbReference type="PIRSF" id="PIRSF015753">
    <property type="entry name" value="GST"/>
    <property type="match status" value="1"/>
</dbReference>
<protein>
    <recommendedName>
        <fullName evidence="5">GST C-terminal domain-containing protein</fullName>
    </recommendedName>
</protein>
<feature type="binding site" evidence="2">
    <location>
        <begin position="116"/>
        <end position="119"/>
    </location>
    <ligand>
        <name>glutathione</name>
        <dbReference type="ChEBI" id="CHEBI:57925"/>
    </ligand>
</feature>
<evidence type="ECO:0000256" key="4">
    <source>
        <dbReference type="SAM" id="MobiDB-lite"/>
    </source>
</evidence>
<organism evidence="6 7">
    <name type="scientific">Acaromyces ingoldii</name>
    <dbReference type="NCBI Taxonomy" id="215250"/>
    <lineage>
        <taxon>Eukaryota</taxon>
        <taxon>Fungi</taxon>
        <taxon>Dikarya</taxon>
        <taxon>Basidiomycota</taxon>
        <taxon>Ustilaginomycotina</taxon>
        <taxon>Exobasidiomycetes</taxon>
        <taxon>Exobasidiales</taxon>
        <taxon>Cryptobasidiaceae</taxon>
        <taxon>Acaromyces</taxon>
    </lineage>
</organism>
<feature type="site" description="Lowers pKa of active site Cys" evidence="3">
    <location>
        <position position="246"/>
    </location>
</feature>
<accession>A0A316YLI7</accession>
<dbReference type="InterPro" id="IPR036282">
    <property type="entry name" value="Glutathione-S-Trfase_C_sf"/>
</dbReference>
<dbReference type="InParanoid" id="A0A316YLI7"/>
<dbReference type="Pfam" id="PF13410">
    <property type="entry name" value="GST_C_2"/>
    <property type="match status" value="1"/>
</dbReference>
<evidence type="ECO:0000313" key="6">
    <source>
        <dbReference type="EMBL" id="PWN90052.1"/>
    </source>
</evidence>
<dbReference type="STRING" id="215250.A0A316YLI7"/>
<sequence length="315" mass="35960">MAKDHSVTQHAGSDGQFRRQESTFRSTIAPGTEHPPEKGRYILYVALICPWACRTLHVRALKQLEDIIDVAVLDWQLTEKGWTFNRRTKEATGDPVLGKQLIREIYHHDDPDYSLRYTVPVLFDKKTEKIVNNESSEIIRILYTAFDELLPDGSPAKGKTYLPAEHAAEIDELNGWIYDKINNGVYKTGFATKQEVYEAHVQNVFDGLDRVESILSDGRQYLVPGAGLSEADIRIYPTLIRFDAAYYVLFKCNIRSIRDGYPHIHRYLRNLYWNYPAFSDWTNFEHIKKCIQGYSSAGAANGIVPHGPVPSILPL</sequence>
<dbReference type="InterPro" id="IPR010987">
    <property type="entry name" value="Glutathione-S-Trfase_C-like"/>
</dbReference>
<dbReference type="InterPro" id="IPR004045">
    <property type="entry name" value="Glutathione_S-Trfase_N"/>
</dbReference>
<dbReference type="Gene3D" id="3.40.30.10">
    <property type="entry name" value="Glutaredoxin"/>
    <property type="match status" value="1"/>
</dbReference>
<evidence type="ECO:0000313" key="7">
    <source>
        <dbReference type="Proteomes" id="UP000245768"/>
    </source>
</evidence>
<feature type="binding site" evidence="2">
    <location>
        <begin position="134"/>
        <end position="135"/>
    </location>
    <ligand>
        <name>glutathione</name>
        <dbReference type="ChEBI" id="CHEBI:57925"/>
    </ligand>
</feature>
<dbReference type="OrthoDB" id="2309723at2759"/>
<dbReference type="Pfam" id="PF13409">
    <property type="entry name" value="GST_N_2"/>
    <property type="match status" value="1"/>
</dbReference>
<feature type="binding site" evidence="2">
    <location>
        <position position="82"/>
    </location>
    <ligand>
        <name>glutathione</name>
        <dbReference type="ChEBI" id="CHEBI:57925"/>
    </ligand>
</feature>
<dbReference type="InterPro" id="IPR036249">
    <property type="entry name" value="Thioredoxin-like_sf"/>
</dbReference>
<dbReference type="InterPro" id="IPR047047">
    <property type="entry name" value="GST_Omega-like_C"/>
</dbReference>
<evidence type="ECO:0000256" key="3">
    <source>
        <dbReference type="PIRSR" id="PIRSR015753-3"/>
    </source>
</evidence>